<name>A0A0J7JY82_LASNI</name>
<keyword evidence="2" id="KW-0418">Kinase</keyword>
<dbReference type="EMBL" id="LBMM01021589">
    <property type="protein sequence ID" value="KMQ83047.1"/>
    <property type="molecule type" value="Genomic_DNA"/>
</dbReference>
<dbReference type="OrthoDB" id="7552049at2759"/>
<dbReference type="PANTHER" id="PTHR47595:SF1">
    <property type="entry name" value="MYB_SANT-LIKE DNA-BINDING DOMAIN-CONTAINING PROTEIN"/>
    <property type="match status" value="1"/>
</dbReference>
<gene>
    <name evidence="2" type="ORF">RF55_21086</name>
</gene>
<dbReference type="GO" id="GO:0016301">
    <property type="term" value="F:kinase activity"/>
    <property type="evidence" value="ECO:0007669"/>
    <property type="project" value="UniProtKB-KW"/>
</dbReference>
<dbReference type="AlphaFoldDB" id="A0A0J7JY82"/>
<evidence type="ECO:0000313" key="3">
    <source>
        <dbReference type="Proteomes" id="UP000036403"/>
    </source>
</evidence>
<dbReference type="Gene3D" id="1.10.10.60">
    <property type="entry name" value="Homeodomain-like"/>
    <property type="match status" value="1"/>
</dbReference>
<proteinExistence type="predicted"/>
<evidence type="ECO:0000259" key="1">
    <source>
        <dbReference type="Pfam" id="PF13837"/>
    </source>
</evidence>
<protein>
    <submittedName>
        <fullName evidence="2">Nucleoside diphosphate kinase 6</fullName>
    </submittedName>
</protein>
<sequence length="244" mass="27130">MTLKLDKFIHALMTDGENKVITENGQLVLWNLIKKTVFGVPITPDVLKFFNITSATLAEEKFLDPCIPSLPATSMSTFASGLSESPILESSPVENSTLDIPSKNISVGPASWKDPAAVKALIALWKAKQDSGVFQSSAIRNDKVWKMIADDLAAQNVKWRYTAQQCKDKFKEIRKQYVKTKDHNRQSSNSPSTRKFYDELEEIFGDKPCVAFSSIAFFFRWGNSLWIPSCPGEQGGLCGSPCPQ</sequence>
<keyword evidence="3" id="KW-1185">Reference proteome</keyword>
<comment type="caution">
    <text evidence="2">The sequence shown here is derived from an EMBL/GenBank/DDBJ whole genome shotgun (WGS) entry which is preliminary data.</text>
</comment>
<feature type="domain" description="Myb/SANT-like DNA-binding" evidence="1">
    <location>
        <begin position="115"/>
        <end position="203"/>
    </location>
</feature>
<organism evidence="2 3">
    <name type="scientific">Lasius niger</name>
    <name type="common">Black garden ant</name>
    <dbReference type="NCBI Taxonomy" id="67767"/>
    <lineage>
        <taxon>Eukaryota</taxon>
        <taxon>Metazoa</taxon>
        <taxon>Ecdysozoa</taxon>
        <taxon>Arthropoda</taxon>
        <taxon>Hexapoda</taxon>
        <taxon>Insecta</taxon>
        <taxon>Pterygota</taxon>
        <taxon>Neoptera</taxon>
        <taxon>Endopterygota</taxon>
        <taxon>Hymenoptera</taxon>
        <taxon>Apocrita</taxon>
        <taxon>Aculeata</taxon>
        <taxon>Formicoidea</taxon>
        <taxon>Formicidae</taxon>
        <taxon>Formicinae</taxon>
        <taxon>Lasius</taxon>
        <taxon>Lasius</taxon>
    </lineage>
</organism>
<dbReference type="PaxDb" id="67767-A0A0J7JY82"/>
<dbReference type="InterPro" id="IPR044822">
    <property type="entry name" value="Myb_DNA-bind_4"/>
</dbReference>
<keyword evidence="2" id="KW-0808">Transferase</keyword>
<dbReference type="PANTHER" id="PTHR47595">
    <property type="entry name" value="HEAT SHOCK 70 KDA PROTEIN 14"/>
    <property type="match status" value="1"/>
</dbReference>
<evidence type="ECO:0000313" key="2">
    <source>
        <dbReference type="EMBL" id="KMQ83047.1"/>
    </source>
</evidence>
<reference evidence="2 3" key="1">
    <citation type="submission" date="2015-04" db="EMBL/GenBank/DDBJ databases">
        <title>Lasius niger genome sequencing.</title>
        <authorList>
            <person name="Konorov E.A."/>
            <person name="Nikitin M.A."/>
            <person name="Kirill M.V."/>
            <person name="Chang P."/>
        </authorList>
    </citation>
    <scope>NUCLEOTIDE SEQUENCE [LARGE SCALE GENOMIC DNA]</scope>
    <source>
        <tissue evidence="2">Whole</tissue>
    </source>
</reference>
<accession>A0A0J7JY82</accession>
<dbReference type="Proteomes" id="UP000036403">
    <property type="component" value="Unassembled WGS sequence"/>
</dbReference>
<dbReference type="Pfam" id="PF13837">
    <property type="entry name" value="Myb_DNA-bind_4"/>
    <property type="match status" value="1"/>
</dbReference>